<proteinExistence type="inferred from homology"/>
<keyword evidence="6 7" id="KW-0472">Membrane</keyword>
<dbReference type="eggNOG" id="COG1285">
    <property type="taxonomic scope" value="Bacteria"/>
</dbReference>
<evidence type="ECO:0000256" key="5">
    <source>
        <dbReference type="ARBA" id="ARBA00022989"/>
    </source>
</evidence>
<evidence type="ECO:0000256" key="1">
    <source>
        <dbReference type="ARBA" id="ARBA00004651"/>
    </source>
</evidence>
<dbReference type="PRINTS" id="PR01837">
    <property type="entry name" value="MGTCSAPBPROT"/>
</dbReference>
<dbReference type="EMBL" id="LT906439">
    <property type="protein sequence ID" value="SNU88709.1"/>
    <property type="molecule type" value="Genomic_DNA"/>
</dbReference>
<feature type="transmembrane region" description="Helical" evidence="7">
    <location>
        <begin position="6"/>
        <end position="26"/>
    </location>
</feature>
<keyword evidence="4 7" id="KW-0812">Transmembrane</keyword>
<comment type="subcellular location">
    <subcellularLocation>
        <location evidence="1">Cell membrane</location>
        <topology evidence="1">Multi-pass membrane protein</topology>
    </subcellularLocation>
</comment>
<protein>
    <submittedName>
        <fullName evidence="9">Putative Mg2+ transporter-C</fullName>
    </submittedName>
</protein>
<feature type="transmembrane region" description="Helical" evidence="7">
    <location>
        <begin position="38"/>
        <end position="57"/>
    </location>
</feature>
<dbReference type="AlphaFoldDB" id="A0A239STY0"/>
<evidence type="ECO:0000256" key="2">
    <source>
        <dbReference type="ARBA" id="ARBA00009298"/>
    </source>
</evidence>
<organism evidence="9 10">
    <name type="scientific">Streptococcus merionis</name>
    <dbReference type="NCBI Taxonomy" id="400065"/>
    <lineage>
        <taxon>Bacteria</taxon>
        <taxon>Bacillati</taxon>
        <taxon>Bacillota</taxon>
        <taxon>Bacilli</taxon>
        <taxon>Lactobacillales</taxon>
        <taxon>Streptococcaceae</taxon>
        <taxon>Streptococcus</taxon>
    </lineage>
</organism>
<evidence type="ECO:0000259" key="8">
    <source>
        <dbReference type="Pfam" id="PF02308"/>
    </source>
</evidence>
<dbReference type="KEGG" id="smen:SAMEA4412692_1196"/>
<dbReference type="RefSeq" id="WP_018374380.1">
    <property type="nucleotide sequence ID" value="NZ_CASUGH010000191.1"/>
</dbReference>
<dbReference type="PANTHER" id="PTHR33778:SF1">
    <property type="entry name" value="MAGNESIUM TRANSPORTER YHID-RELATED"/>
    <property type="match status" value="1"/>
</dbReference>
<dbReference type="OrthoDB" id="9811198at2"/>
<sequence length="232" mass="25453">MIDQLTLVDIAIRSLLAVLVGGFIGLERGGKNQPAGIRTHSLVCLGACVIMMTNLFVSIEFQVGDPTRMGAQVVNGIGFLGAGTILVTNDNKVRGLTTAAGVWVAAAIGLAIGIGFYRGALISFGFVWGVMTLFQPMKAYIQKRSKVMDLYLVFDSMESYNRVLIYFAENRISISESKVSFGEVSKSKLKYFDVEDKQIASYLTIELKDSFEHLKTMEELSLIPGVLYVEEL</sequence>
<evidence type="ECO:0000256" key="3">
    <source>
        <dbReference type="ARBA" id="ARBA00022475"/>
    </source>
</evidence>
<evidence type="ECO:0000256" key="6">
    <source>
        <dbReference type="ARBA" id="ARBA00023136"/>
    </source>
</evidence>
<dbReference type="InterPro" id="IPR049177">
    <property type="entry name" value="MgtC_SapB_SrpB_YhiD_N"/>
</dbReference>
<dbReference type="GO" id="GO:0005886">
    <property type="term" value="C:plasma membrane"/>
    <property type="evidence" value="ECO:0007669"/>
    <property type="project" value="UniProtKB-SubCell"/>
</dbReference>
<gene>
    <name evidence="9" type="primary">sapB</name>
    <name evidence="9" type="ORF">SAMEA4412692_01196</name>
</gene>
<name>A0A239STY0_9STRE</name>
<keyword evidence="10" id="KW-1185">Reference proteome</keyword>
<comment type="similarity">
    <text evidence="2">Belongs to the MgtC/SapB family.</text>
</comment>
<dbReference type="Proteomes" id="UP000215185">
    <property type="component" value="Chromosome 1"/>
</dbReference>
<reference evidence="9 10" key="1">
    <citation type="submission" date="2017-06" db="EMBL/GenBank/DDBJ databases">
        <authorList>
            <consortium name="Pathogen Informatics"/>
        </authorList>
    </citation>
    <scope>NUCLEOTIDE SEQUENCE [LARGE SCALE GENOMIC DNA]</scope>
    <source>
        <strain evidence="9 10">NCTC13788</strain>
    </source>
</reference>
<keyword evidence="3" id="KW-1003">Cell membrane</keyword>
<feature type="transmembrane region" description="Helical" evidence="7">
    <location>
        <begin position="95"/>
        <end position="114"/>
    </location>
</feature>
<evidence type="ECO:0000313" key="9">
    <source>
        <dbReference type="EMBL" id="SNU88709.1"/>
    </source>
</evidence>
<dbReference type="Pfam" id="PF02308">
    <property type="entry name" value="MgtC"/>
    <property type="match status" value="1"/>
</dbReference>
<accession>A0A239STY0</accession>
<dbReference type="STRING" id="1123308.GCA_000380085_01837"/>
<evidence type="ECO:0000313" key="10">
    <source>
        <dbReference type="Proteomes" id="UP000215185"/>
    </source>
</evidence>
<dbReference type="PANTHER" id="PTHR33778">
    <property type="entry name" value="PROTEIN MGTC"/>
    <property type="match status" value="1"/>
</dbReference>
<evidence type="ECO:0000256" key="7">
    <source>
        <dbReference type="SAM" id="Phobius"/>
    </source>
</evidence>
<feature type="domain" description="MgtC/SapB/SrpB/YhiD N-terminal" evidence="8">
    <location>
        <begin position="15"/>
        <end position="138"/>
    </location>
</feature>
<feature type="transmembrane region" description="Helical" evidence="7">
    <location>
        <begin position="69"/>
        <end position="88"/>
    </location>
</feature>
<keyword evidence="5 7" id="KW-1133">Transmembrane helix</keyword>
<evidence type="ECO:0000256" key="4">
    <source>
        <dbReference type="ARBA" id="ARBA00022692"/>
    </source>
</evidence>
<dbReference type="InterPro" id="IPR003416">
    <property type="entry name" value="MgtC/SapB/SrpB/YhiD_fam"/>
</dbReference>